<protein>
    <submittedName>
        <fullName evidence="1">DNA polymerase III subunit delta</fullName>
        <ecNumber evidence="1">2.7.7.7</ecNumber>
    </submittedName>
</protein>
<dbReference type="Pfam" id="PF13177">
    <property type="entry name" value="DNA_pol3_delta2"/>
    <property type="match status" value="1"/>
</dbReference>
<keyword evidence="1" id="KW-0808">Transferase</keyword>
<dbReference type="NCBIfam" id="NF005581">
    <property type="entry name" value="PRK07276.1"/>
    <property type="match status" value="1"/>
</dbReference>
<dbReference type="InterPro" id="IPR050238">
    <property type="entry name" value="DNA_Rep/Repair_Clamp_Loader"/>
</dbReference>
<dbReference type="PANTHER" id="PTHR11669:SF8">
    <property type="entry name" value="DNA POLYMERASE III SUBUNIT DELTA"/>
    <property type="match status" value="1"/>
</dbReference>
<evidence type="ECO:0000313" key="1">
    <source>
        <dbReference type="EMBL" id="MST53404.1"/>
    </source>
</evidence>
<dbReference type="EMBL" id="VUNP01000008">
    <property type="protein sequence ID" value="MST53404.1"/>
    <property type="molecule type" value="Genomic_DNA"/>
</dbReference>
<dbReference type="Proteomes" id="UP000471052">
    <property type="component" value="Unassembled WGS sequence"/>
</dbReference>
<dbReference type="AlphaFoldDB" id="A0A6N7X4J0"/>
<dbReference type="SUPFAM" id="SSF52540">
    <property type="entry name" value="P-loop containing nucleoside triphosphate hydrolases"/>
    <property type="match status" value="1"/>
</dbReference>
<proteinExistence type="predicted"/>
<dbReference type="OrthoDB" id="9810148at2"/>
<dbReference type="PANTHER" id="PTHR11669">
    <property type="entry name" value="REPLICATION FACTOR C / DNA POLYMERASE III GAMMA-TAU SUBUNIT"/>
    <property type="match status" value="1"/>
</dbReference>
<dbReference type="RefSeq" id="WP_154454574.1">
    <property type="nucleotide sequence ID" value="NZ_VUNP01000008.1"/>
</dbReference>
<dbReference type="InterPro" id="IPR027417">
    <property type="entry name" value="P-loop_NTPase"/>
</dbReference>
<dbReference type="Gene3D" id="3.40.50.300">
    <property type="entry name" value="P-loop containing nucleotide triphosphate hydrolases"/>
    <property type="match status" value="1"/>
</dbReference>
<organism evidence="1 2">
    <name type="scientific">Streptococcus alactolyticus</name>
    <dbReference type="NCBI Taxonomy" id="29389"/>
    <lineage>
        <taxon>Bacteria</taxon>
        <taxon>Bacillati</taxon>
        <taxon>Bacillota</taxon>
        <taxon>Bacilli</taxon>
        <taxon>Lactobacillales</taxon>
        <taxon>Streptococcaceae</taxon>
        <taxon>Streptococcus</taxon>
    </lineage>
</organism>
<accession>A0A6N7X4J0</accession>
<dbReference type="EC" id="2.7.7.7" evidence="1"/>
<dbReference type="GO" id="GO:0003887">
    <property type="term" value="F:DNA-directed DNA polymerase activity"/>
    <property type="evidence" value="ECO:0007669"/>
    <property type="project" value="UniProtKB-EC"/>
</dbReference>
<name>A0A6N7X4J0_STRAY</name>
<reference evidence="1 2" key="1">
    <citation type="submission" date="2019-08" db="EMBL/GenBank/DDBJ databases">
        <title>In-depth cultivation of the pig gut microbiome towards novel bacterial diversity and tailored functional studies.</title>
        <authorList>
            <person name="Wylensek D."/>
            <person name="Hitch T.C.A."/>
            <person name="Clavel T."/>
        </authorList>
    </citation>
    <scope>NUCLEOTIDE SEQUENCE [LARGE SCALE GENOMIC DNA]</scope>
    <source>
        <strain evidence="1 2">BL-178-WT-3A</strain>
    </source>
</reference>
<sequence length="291" mass="33515">MDLESLQPHLFEEFNHILRSDRMSQAYLFSGDFASLDFALYLAKSRFCEHFQDGLPCGKCRECVLIAENEFSDVKQIKPTGQVIKTDTIRDLLRDFSRSGFESQSQVFIIQDCDKMHPNAANSLLKFIEEPQSSSYMILLTSDESKVLPTIKSRTQVIRFPKNEALLRKQAEEAGVLKTQAEILVALAKTPQHLEKLIQDKKVEELLQASERFVATLFKDTDTAYLEVNELVKLAPEKSEQELAFQLLTLYLSKHLERKQTLVYLEKAYQAQQMWKSNVSFQNVLEYMVVS</sequence>
<comment type="caution">
    <text evidence="1">The sequence shown here is derived from an EMBL/GenBank/DDBJ whole genome shotgun (WGS) entry which is preliminary data.</text>
</comment>
<dbReference type="GO" id="GO:0006261">
    <property type="term" value="P:DNA-templated DNA replication"/>
    <property type="evidence" value="ECO:0007669"/>
    <property type="project" value="TreeGrafter"/>
</dbReference>
<gene>
    <name evidence="1" type="ORF">FYJ82_02990</name>
</gene>
<evidence type="ECO:0000313" key="2">
    <source>
        <dbReference type="Proteomes" id="UP000471052"/>
    </source>
</evidence>
<keyword evidence="1" id="KW-0548">Nucleotidyltransferase</keyword>